<dbReference type="GO" id="GO:0008777">
    <property type="term" value="F:acetylornithine deacetylase activity"/>
    <property type="evidence" value="ECO:0007669"/>
    <property type="project" value="TreeGrafter"/>
</dbReference>
<dbReference type="GO" id="GO:0006526">
    <property type="term" value="P:L-arginine biosynthetic process"/>
    <property type="evidence" value="ECO:0007669"/>
    <property type="project" value="TreeGrafter"/>
</dbReference>
<dbReference type="InterPro" id="IPR002933">
    <property type="entry name" value="Peptidase_M20"/>
</dbReference>
<dbReference type="PROSITE" id="PS00758">
    <property type="entry name" value="ARGE_DAPE_CPG2_1"/>
    <property type="match status" value="1"/>
</dbReference>
<dbReference type="InterPro" id="IPR036264">
    <property type="entry name" value="Bact_exopeptidase_dim_dom"/>
</dbReference>
<dbReference type="Gene3D" id="3.40.630.10">
    <property type="entry name" value="Zn peptidases"/>
    <property type="match status" value="1"/>
</dbReference>
<reference evidence="6" key="1">
    <citation type="submission" date="2018-05" db="EMBL/GenBank/DDBJ databases">
        <authorList>
            <person name="Lanie J.A."/>
            <person name="Ng W.-L."/>
            <person name="Kazmierczak K.M."/>
            <person name="Andrzejewski T.M."/>
            <person name="Davidsen T.M."/>
            <person name="Wayne K.J."/>
            <person name="Tettelin H."/>
            <person name="Glass J.I."/>
            <person name="Rusch D."/>
            <person name="Podicherti R."/>
            <person name="Tsui H.-C.T."/>
            <person name="Winkler M.E."/>
        </authorList>
    </citation>
    <scope>NUCLEOTIDE SEQUENCE</scope>
</reference>
<dbReference type="NCBIfam" id="NF009557">
    <property type="entry name" value="PRK13009.1"/>
    <property type="match status" value="1"/>
</dbReference>
<name>A0A382MD93_9ZZZZ</name>
<evidence type="ECO:0000256" key="4">
    <source>
        <dbReference type="ARBA" id="ARBA00022833"/>
    </source>
</evidence>
<feature type="non-terminal residue" evidence="6">
    <location>
        <position position="355"/>
    </location>
</feature>
<protein>
    <recommendedName>
        <fullName evidence="5">Peptidase M20 dimerisation domain-containing protein</fullName>
    </recommendedName>
</protein>
<evidence type="ECO:0000256" key="3">
    <source>
        <dbReference type="ARBA" id="ARBA00022801"/>
    </source>
</evidence>
<keyword evidence="4" id="KW-0862">Zinc</keyword>
<proteinExistence type="predicted"/>
<dbReference type="SUPFAM" id="SSF55031">
    <property type="entry name" value="Bacterial exopeptidase dimerisation domain"/>
    <property type="match status" value="1"/>
</dbReference>
<dbReference type="InterPro" id="IPR011650">
    <property type="entry name" value="Peptidase_M20_dimer"/>
</dbReference>
<evidence type="ECO:0000313" key="6">
    <source>
        <dbReference type="EMBL" id="SVC45677.1"/>
    </source>
</evidence>
<dbReference type="GO" id="GO:0046872">
    <property type="term" value="F:metal ion binding"/>
    <property type="evidence" value="ECO:0007669"/>
    <property type="project" value="UniProtKB-KW"/>
</dbReference>
<dbReference type="SUPFAM" id="SSF53187">
    <property type="entry name" value="Zn-dependent exopeptidases"/>
    <property type="match status" value="1"/>
</dbReference>
<sequence length="355" mass="38802">MTKINFDPINLTQALVQCPSVTPKDEGALDIVESHLSHLGFKCTRLPFSDKNSYDVDNLFASIGSTGKHLAFAGHTDVVPPGNEDSWKYPPFSAKIDGDKLYGRGSEDMKSNIACFISATHAFIEKHGANFNGQLSFIITGDEEKDAINGTPKMLEWTKQNNIIFDQCIVGEPTSNKSIGDKIKIGRRGSISFFITVKGVQGHTANAHRAENSAHHLTTLLNNIISKPLDKGNDNFLPTSIQIATIDIGNTAQNIIPEFAKATVNIRFNDMHTSESLIEWMQNHIDSVFKNIDKSSCSFTTDSSAEAFLTKPGSLSKLMSDSIAEVTSKNSKTEMATDGGTSDARFIKDYCEVAE</sequence>
<evidence type="ECO:0000256" key="1">
    <source>
        <dbReference type="ARBA" id="ARBA00001947"/>
    </source>
</evidence>
<organism evidence="6">
    <name type="scientific">marine metagenome</name>
    <dbReference type="NCBI Taxonomy" id="408172"/>
    <lineage>
        <taxon>unclassified sequences</taxon>
        <taxon>metagenomes</taxon>
        <taxon>ecological metagenomes</taxon>
    </lineage>
</organism>
<evidence type="ECO:0000259" key="5">
    <source>
        <dbReference type="Pfam" id="PF07687"/>
    </source>
</evidence>
<dbReference type="PANTHER" id="PTHR43808">
    <property type="entry name" value="ACETYLORNITHINE DEACETYLASE"/>
    <property type="match status" value="1"/>
</dbReference>
<keyword evidence="3" id="KW-0378">Hydrolase</keyword>
<comment type="cofactor">
    <cofactor evidence="1">
        <name>Zn(2+)</name>
        <dbReference type="ChEBI" id="CHEBI:29105"/>
    </cofactor>
</comment>
<dbReference type="AlphaFoldDB" id="A0A382MD93"/>
<dbReference type="EMBL" id="UINC01092255">
    <property type="protein sequence ID" value="SVC45677.1"/>
    <property type="molecule type" value="Genomic_DNA"/>
</dbReference>
<gene>
    <name evidence="6" type="ORF">METZ01_LOCUS298531</name>
</gene>
<accession>A0A382MD93</accession>
<dbReference type="InterPro" id="IPR001261">
    <property type="entry name" value="ArgE/DapE_CS"/>
</dbReference>
<feature type="domain" description="Peptidase M20 dimerisation" evidence="5">
    <location>
        <begin position="185"/>
        <end position="291"/>
    </location>
</feature>
<dbReference type="InterPro" id="IPR050072">
    <property type="entry name" value="Peptidase_M20A"/>
</dbReference>
<dbReference type="Gene3D" id="3.30.70.360">
    <property type="match status" value="1"/>
</dbReference>
<dbReference type="PANTHER" id="PTHR43808:SF31">
    <property type="entry name" value="N-ACETYL-L-CITRULLINE DEACETYLASE"/>
    <property type="match status" value="1"/>
</dbReference>
<dbReference type="Pfam" id="PF07687">
    <property type="entry name" value="M20_dimer"/>
    <property type="match status" value="1"/>
</dbReference>
<dbReference type="Pfam" id="PF01546">
    <property type="entry name" value="Peptidase_M20"/>
    <property type="match status" value="1"/>
</dbReference>
<keyword evidence="2" id="KW-0479">Metal-binding</keyword>
<evidence type="ECO:0000256" key="2">
    <source>
        <dbReference type="ARBA" id="ARBA00022723"/>
    </source>
</evidence>